<dbReference type="EMBL" id="SEOQ01000033">
    <property type="protein sequence ID" value="TFY71874.1"/>
    <property type="molecule type" value="Genomic_DNA"/>
</dbReference>
<proteinExistence type="inferred from homology"/>
<dbReference type="InterPro" id="IPR036908">
    <property type="entry name" value="RlpA-like_sf"/>
</dbReference>
<protein>
    <recommendedName>
        <fullName evidence="6">Cerato-platanin</fullName>
    </recommendedName>
</protein>
<evidence type="ECO:0000313" key="4">
    <source>
        <dbReference type="EMBL" id="TFY71874.1"/>
    </source>
</evidence>
<evidence type="ECO:0008006" key="6">
    <source>
        <dbReference type="Google" id="ProtNLM"/>
    </source>
</evidence>
<dbReference type="Gene3D" id="2.40.40.10">
    <property type="entry name" value="RlpA-like domain"/>
    <property type="match status" value="1"/>
</dbReference>
<keyword evidence="3" id="KW-0964">Secreted</keyword>
<reference evidence="4 5" key="1">
    <citation type="submission" date="2019-02" db="EMBL/GenBank/DDBJ databases">
        <title>Genome sequencing of the rare red list fungi Dentipellis fragilis.</title>
        <authorList>
            <person name="Buettner E."/>
            <person name="Kellner H."/>
        </authorList>
    </citation>
    <scope>NUCLEOTIDE SEQUENCE [LARGE SCALE GENOMIC DNA]</scope>
    <source>
        <strain evidence="4 5">DSM 105465</strain>
    </source>
</reference>
<comment type="subcellular location">
    <subcellularLocation>
        <location evidence="1">Secreted</location>
    </subcellularLocation>
</comment>
<gene>
    <name evidence="4" type="ORF">EVG20_g1124</name>
</gene>
<evidence type="ECO:0000256" key="2">
    <source>
        <dbReference type="ARBA" id="ARBA00010421"/>
    </source>
</evidence>
<accession>A0A4Y9ZBM7</accession>
<dbReference type="AlphaFoldDB" id="A0A4Y9ZBM7"/>
<organism evidence="4 5">
    <name type="scientific">Dentipellis fragilis</name>
    <dbReference type="NCBI Taxonomy" id="205917"/>
    <lineage>
        <taxon>Eukaryota</taxon>
        <taxon>Fungi</taxon>
        <taxon>Dikarya</taxon>
        <taxon>Basidiomycota</taxon>
        <taxon>Agaricomycotina</taxon>
        <taxon>Agaricomycetes</taxon>
        <taxon>Russulales</taxon>
        <taxon>Hericiaceae</taxon>
        <taxon>Dentipellis</taxon>
    </lineage>
</organism>
<comment type="similarity">
    <text evidence="2">Belongs to the cerato-platanin family.</text>
</comment>
<sequence>MEAPETLSAFTSTGPSRIICGHHLRYARRELLCTSGSAGRLIDVKGGHFMTDRQISHTDARSRHAFSPSSAEPASQDVLRSPSSVVYKVLPDCPNIYTTAPFVFSQFFLWFLRTLQIHPPKPISHSVMKFFAAFTSLFAFSTLALTDTIRYDTTYDNAGQSMNTVSCSDGPNGLVNKYPTFGSLPDFPNIGAAAAVGGWGSAACGTCWAITYNGVTVNIVAMDHADDGFNLSLEAMNTLTDGQAEFYGSVQATVQQVDKSQCGM</sequence>
<dbReference type="Pfam" id="PF07249">
    <property type="entry name" value="Cerato-platanin"/>
    <property type="match status" value="1"/>
</dbReference>
<comment type="caution">
    <text evidence="4">The sequence shown here is derived from an EMBL/GenBank/DDBJ whole genome shotgun (WGS) entry which is preliminary data.</text>
</comment>
<dbReference type="InterPro" id="IPR010829">
    <property type="entry name" value="Cerato-platanin"/>
</dbReference>
<keyword evidence="5" id="KW-1185">Reference proteome</keyword>
<dbReference type="SUPFAM" id="SSF50685">
    <property type="entry name" value="Barwin-like endoglucanases"/>
    <property type="match status" value="1"/>
</dbReference>
<dbReference type="CDD" id="cd22778">
    <property type="entry name" value="DPBB_CEPL-like"/>
    <property type="match status" value="1"/>
</dbReference>
<name>A0A4Y9ZBM7_9AGAM</name>
<dbReference type="GO" id="GO:0005576">
    <property type="term" value="C:extracellular region"/>
    <property type="evidence" value="ECO:0007669"/>
    <property type="project" value="UniProtKB-SubCell"/>
</dbReference>
<dbReference type="Proteomes" id="UP000298327">
    <property type="component" value="Unassembled WGS sequence"/>
</dbReference>
<evidence type="ECO:0000256" key="3">
    <source>
        <dbReference type="ARBA" id="ARBA00022525"/>
    </source>
</evidence>
<evidence type="ECO:0000313" key="5">
    <source>
        <dbReference type="Proteomes" id="UP000298327"/>
    </source>
</evidence>
<dbReference type="OrthoDB" id="4898945at2759"/>
<evidence type="ECO:0000256" key="1">
    <source>
        <dbReference type="ARBA" id="ARBA00004613"/>
    </source>
</evidence>